<dbReference type="EC" id="2.4.1.293" evidence="2"/>
<dbReference type="Pfam" id="PF00535">
    <property type="entry name" value="Glycos_transf_2"/>
    <property type="match status" value="1"/>
</dbReference>
<dbReference type="RefSeq" id="WP_069151802.1">
    <property type="nucleotide sequence ID" value="NZ_MCGH01000002.1"/>
</dbReference>
<dbReference type="InterPro" id="IPR029044">
    <property type="entry name" value="Nucleotide-diphossugar_trans"/>
</dbReference>
<dbReference type="InterPro" id="IPR001173">
    <property type="entry name" value="Glyco_trans_2-like"/>
</dbReference>
<dbReference type="PANTHER" id="PTHR22916">
    <property type="entry name" value="GLYCOSYLTRANSFERASE"/>
    <property type="match status" value="1"/>
</dbReference>
<evidence type="ECO:0000313" key="3">
    <source>
        <dbReference type="Proteomes" id="UP000094067"/>
    </source>
</evidence>
<dbReference type="PANTHER" id="PTHR22916:SF3">
    <property type="entry name" value="UDP-GLCNAC:BETAGAL BETA-1,3-N-ACETYLGLUCOSAMINYLTRANSFERASE-LIKE PROTEIN 1"/>
    <property type="match status" value="1"/>
</dbReference>
<evidence type="ECO:0000259" key="1">
    <source>
        <dbReference type="Pfam" id="PF00535"/>
    </source>
</evidence>
<evidence type="ECO:0000313" key="2">
    <source>
        <dbReference type="EMBL" id="ODM05591.1"/>
    </source>
</evidence>
<dbReference type="PATRIC" id="fig|1432052.4.peg.1662"/>
<dbReference type="AlphaFoldDB" id="A0A1E3AB09"/>
<keyword evidence="2" id="KW-0808">Transferase</keyword>
<feature type="domain" description="Glycosyltransferase 2-like" evidence="1">
    <location>
        <begin position="7"/>
        <end position="147"/>
    </location>
</feature>
<dbReference type="Gene3D" id="3.90.550.10">
    <property type="entry name" value="Spore Coat Polysaccharide Biosynthesis Protein SpsA, Chain A"/>
    <property type="match status" value="1"/>
</dbReference>
<keyword evidence="2" id="KW-0328">Glycosyltransferase</keyword>
<comment type="caution">
    <text evidence="2">The sequence shown here is derived from an EMBL/GenBank/DDBJ whole genome shotgun (WGS) entry which is preliminary data.</text>
</comment>
<dbReference type="CDD" id="cd00761">
    <property type="entry name" value="Glyco_tranf_GTA_type"/>
    <property type="match status" value="1"/>
</dbReference>
<reference evidence="2 3" key="1">
    <citation type="submission" date="2016-07" db="EMBL/GenBank/DDBJ databases">
        <title>Characterization of isolates of Eisenbergiella tayi derived from blood cultures, using whole genome sequencing.</title>
        <authorList>
            <person name="Burdz T."/>
            <person name="Wiebe D."/>
            <person name="Huynh C."/>
            <person name="Bernard K."/>
        </authorList>
    </citation>
    <scope>NUCLEOTIDE SEQUENCE [LARGE SCALE GENOMIC DNA]</scope>
    <source>
        <strain evidence="2 3">NML 110608</strain>
    </source>
</reference>
<dbReference type="EMBL" id="MCGH01000002">
    <property type="protein sequence ID" value="ODM05591.1"/>
    <property type="molecule type" value="Genomic_DNA"/>
</dbReference>
<organism evidence="2 3">
    <name type="scientific">Eisenbergiella tayi</name>
    <dbReference type="NCBI Taxonomy" id="1432052"/>
    <lineage>
        <taxon>Bacteria</taxon>
        <taxon>Bacillati</taxon>
        <taxon>Bacillota</taxon>
        <taxon>Clostridia</taxon>
        <taxon>Lachnospirales</taxon>
        <taxon>Lachnospiraceae</taxon>
        <taxon>Eisenbergiella</taxon>
    </lineage>
</organism>
<gene>
    <name evidence="2" type="primary">pglI_1</name>
    <name evidence="2" type="ORF">BEI61_01480</name>
</gene>
<accession>A0A1E3AB09</accession>
<dbReference type="GO" id="GO:0016758">
    <property type="term" value="F:hexosyltransferase activity"/>
    <property type="evidence" value="ECO:0007669"/>
    <property type="project" value="UniProtKB-ARBA"/>
</dbReference>
<name>A0A1E3AB09_9FIRM</name>
<proteinExistence type="predicted"/>
<sequence length="301" mass="35586">MLVPKVSICIPAYNNVNEVKRLLESIFLQSFKNYEIILTDDSTNDEISELIEQSDWKKIRYIHNPKPLGHIFNWNRALSEVEGEYVKIMFSDDWFTDADSLEKMAALLDNKPEASLAFCGTMQVPLDSPQNKGSYARFPQKWYIDRLNNDYRNLFLGNEIGAPSATIYRSCDVRFDEKSNWASDMFLYFEILKKNPVFAYTEEALISIGIHEEQYTGMFKEKDIRKFNDIQFLYEKYELWQSKNCRDYMLLQILKFKQGWKTAKNCRISFGSYFKHGMQWFWKNTIQGYWNGALHKAGLRK</sequence>
<dbReference type="Proteomes" id="UP000094067">
    <property type="component" value="Unassembled WGS sequence"/>
</dbReference>
<dbReference type="SUPFAM" id="SSF53448">
    <property type="entry name" value="Nucleotide-diphospho-sugar transferases"/>
    <property type="match status" value="1"/>
</dbReference>
<protein>
    <submittedName>
        <fullName evidence="2">GalNAc(5)-diNAcBac-PP-undecaprenol beta-1,3-glucosyltransferase</fullName>
        <ecNumber evidence="2">2.4.1.293</ecNumber>
    </submittedName>
</protein>